<dbReference type="PANTHER" id="PTHR10869">
    <property type="entry name" value="PROLYL 4-HYDROXYLASE ALPHA SUBUNIT"/>
    <property type="match status" value="1"/>
</dbReference>
<dbReference type="SMART" id="SM00702">
    <property type="entry name" value="P4Hc"/>
    <property type="match status" value="1"/>
</dbReference>
<protein>
    <submittedName>
        <fullName evidence="9">Prolyl 4-hydroxylase alpha subunit family</fullName>
    </submittedName>
</protein>
<dbReference type="PANTHER" id="PTHR10869:SF236">
    <property type="entry name" value="PROLYL 4-HYDROXYLASE ALPHA SUBUNIT DOMAIN-CONTAINING PROTEIN"/>
    <property type="match status" value="1"/>
</dbReference>
<proteinExistence type="predicted"/>
<evidence type="ECO:0000259" key="8">
    <source>
        <dbReference type="PROSITE" id="PS51471"/>
    </source>
</evidence>
<dbReference type="GO" id="GO:0005506">
    <property type="term" value="F:iron ion binding"/>
    <property type="evidence" value="ECO:0007669"/>
    <property type="project" value="InterPro"/>
</dbReference>
<dbReference type="PROSITE" id="PS51471">
    <property type="entry name" value="FE2OG_OXY"/>
    <property type="match status" value="1"/>
</dbReference>
<keyword evidence="10" id="KW-1185">Reference proteome</keyword>
<keyword evidence="5" id="KW-0560">Oxidoreductase</keyword>
<reference evidence="9" key="1">
    <citation type="submission" date="2020-04" db="EMBL/GenBank/DDBJ databases">
        <authorList>
            <person name="Alioto T."/>
            <person name="Alioto T."/>
            <person name="Gomez Garrido J."/>
        </authorList>
    </citation>
    <scope>NUCLEOTIDE SEQUENCE</scope>
    <source>
        <strain evidence="9">A484AB</strain>
    </source>
</reference>
<dbReference type="InterPro" id="IPR045054">
    <property type="entry name" value="P4HA-like"/>
</dbReference>
<dbReference type="GO" id="GO:0004656">
    <property type="term" value="F:procollagen-proline 4-dioxygenase activity"/>
    <property type="evidence" value="ECO:0007669"/>
    <property type="project" value="TreeGrafter"/>
</dbReference>
<keyword evidence="2" id="KW-0479">Metal-binding</keyword>
<evidence type="ECO:0000313" key="9">
    <source>
        <dbReference type="EMBL" id="CAB3991069.1"/>
    </source>
</evidence>
<dbReference type="OrthoDB" id="69177at2759"/>
<dbReference type="GO" id="GO:0005783">
    <property type="term" value="C:endoplasmic reticulum"/>
    <property type="evidence" value="ECO:0007669"/>
    <property type="project" value="TreeGrafter"/>
</dbReference>
<dbReference type="InterPro" id="IPR006620">
    <property type="entry name" value="Pro_4_hyd_alph"/>
</dbReference>
<feature type="domain" description="Fe2OG dioxygenase" evidence="8">
    <location>
        <begin position="140"/>
        <end position="262"/>
    </location>
</feature>
<dbReference type="InterPro" id="IPR044862">
    <property type="entry name" value="Pro_4_hyd_alph_FE2OG_OXY"/>
</dbReference>
<feature type="region of interest" description="Disordered" evidence="7">
    <location>
        <begin position="523"/>
        <end position="561"/>
    </location>
</feature>
<name>A0A7D9DPM8_PARCT</name>
<evidence type="ECO:0000256" key="6">
    <source>
        <dbReference type="ARBA" id="ARBA00023004"/>
    </source>
</evidence>
<keyword evidence="4" id="KW-0223">Dioxygenase</keyword>
<feature type="compositionally biased region" description="Acidic residues" evidence="7">
    <location>
        <begin position="529"/>
        <end position="548"/>
    </location>
</feature>
<comment type="cofactor">
    <cofactor evidence="1">
        <name>L-ascorbate</name>
        <dbReference type="ChEBI" id="CHEBI:38290"/>
    </cofactor>
</comment>
<evidence type="ECO:0000256" key="3">
    <source>
        <dbReference type="ARBA" id="ARBA00022896"/>
    </source>
</evidence>
<keyword evidence="6" id="KW-0408">Iron</keyword>
<evidence type="ECO:0000256" key="4">
    <source>
        <dbReference type="ARBA" id="ARBA00022964"/>
    </source>
</evidence>
<dbReference type="GO" id="GO:0031418">
    <property type="term" value="F:L-ascorbic acid binding"/>
    <property type="evidence" value="ECO:0007669"/>
    <property type="project" value="UniProtKB-KW"/>
</dbReference>
<evidence type="ECO:0000256" key="1">
    <source>
        <dbReference type="ARBA" id="ARBA00001961"/>
    </source>
</evidence>
<evidence type="ECO:0000256" key="5">
    <source>
        <dbReference type="ARBA" id="ARBA00023002"/>
    </source>
</evidence>
<dbReference type="EMBL" id="CACRXK020001784">
    <property type="protein sequence ID" value="CAB3991069.1"/>
    <property type="molecule type" value="Genomic_DNA"/>
</dbReference>
<dbReference type="AlphaFoldDB" id="A0A7D9DPM8"/>
<sequence length="797" mass="91165">MSSYTRVLRREYTGNLSLKTTDHCIKTSLLSKFTPKDSPKPQLTIFENEQFLLELGNVLSSKECVEIMKNADKCIFEDISDKYRFGKQRDSSRLLALDETLAENLWQSIYPYIFNEITDKGVSTQPLGFDVTRGVWDLHGLNEAIRINKYSGERKGYFGPHKDAQFCPNGDQRSIMTLLIYLNEDFEGGETCFYFPKNSTLSSKGMTIKEEIKSHRGLKKGYKCVKIIPKVGHALLSSQSILHEALPVRNSAKYILKTDVVVKRSLKEFGFSVEECEKKDYTTCLNYFRQAQQQELFRNYDIASDLYEKALSIRYCYPSCINETPKDIDTSGYTRFPPEVWYHVFQFLSGYDVQNIVYAYPELNLVMATWEQRQRNTSSKLSNVGYLPKIRYQKGVVTSFVFPDAELFKEKKNECCRVAAMYSFFLLGHSPQDDIYTVRYNPDTQEVCVVALETLLTDVFYGRRCYGSVYNVRQQDPETRDPKKDFELSVDRNYMLIKHGAEFTGIELPGSFYAKSTVYITTNDKDSNDEGSNDDDDGEGSSDADDYDGISGNPSARMPGDYHDNIVPFCGEVDEDIPVNQLVKFMLMSADRNNAMCQDDNDCLSEDILNDMSDYVDGTRKYFQTFKEPLYGSSAALVSKLNTSLSFEPGEVCVCFMGPDEQSNDKLAQSCSTEYFNHLVFDFQQSELNVEFLSGPFEEQTGNENWEPECYEEAVLRDMANFGCTGELIRAQVNIEPLLSPDTSFNHASCQCGHPRFELHQFSNLKQYLHLTSLTLYAKEKDGKMIMWTIYDGIVAL</sequence>
<keyword evidence="3" id="KW-0847">Vitamin C</keyword>
<dbReference type="Gene3D" id="2.60.120.620">
    <property type="entry name" value="q2cbj1_9rhob like domain"/>
    <property type="match status" value="1"/>
</dbReference>
<evidence type="ECO:0000313" key="10">
    <source>
        <dbReference type="Proteomes" id="UP001152795"/>
    </source>
</evidence>
<evidence type="ECO:0000256" key="2">
    <source>
        <dbReference type="ARBA" id="ARBA00022723"/>
    </source>
</evidence>
<gene>
    <name evidence="9" type="ORF">PACLA_8A010643</name>
</gene>
<dbReference type="Pfam" id="PF13640">
    <property type="entry name" value="2OG-FeII_Oxy_3"/>
    <property type="match status" value="1"/>
</dbReference>
<accession>A0A7D9DPM8</accession>
<organism evidence="9 10">
    <name type="scientific">Paramuricea clavata</name>
    <name type="common">Red gorgonian</name>
    <name type="synonym">Violescent sea-whip</name>
    <dbReference type="NCBI Taxonomy" id="317549"/>
    <lineage>
        <taxon>Eukaryota</taxon>
        <taxon>Metazoa</taxon>
        <taxon>Cnidaria</taxon>
        <taxon>Anthozoa</taxon>
        <taxon>Octocorallia</taxon>
        <taxon>Malacalcyonacea</taxon>
        <taxon>Plexauridae</taxon>
        <taxon>Paramuricea</taxon>
    </lineage>
</organism>
<evidence type="ECO:0000256" key="7">
    <source>
        <dbReference type="SAM" id="MobiDB-lite"/>
    </source>
</evidence>
<dbReference type="Proteomes" id="UP001152795">
    <property type="component" value="Unassembled WGS sequence"/>
</dbReference>
<dbReference type="InterPro" id="IPR005123">
    <property type="entry name" value="Oxoglu/Fe-dep_dioxygenase_dom"/>
</dbReference>
<comment type="caution">
    <text evidence="9">The sequence shown here is derived from an EMBL/GenBank/DDBJ whole genome shotgun (WGS) entry which is preliminary data.</text>
</comment>